<dbReference type="CDD" id="cd18809">
    <property type="entry name" value="SF1_C_RecD"/>
    <property type="match status" value="1"/>
</dbReference>
<dbReference type="GO" id="GO:2000042">
    <property type="term" value="P:negative regulation of double-strand break repair via homologous recombination"/>
    <property type="evidence" value="ECO:0007669"/>
    <property type="project" value="TreeGrafter"/>
</dbReference>
<feature type="region of interest" description="Disordered" evidence="3">
    <location>
        <begin position="497"/>
        <end position="519"/>
    </location>
</feature>
<dbReference type="CTD" id="92797"/>
<evidence type="ECO:0000313" key="6">
    <source>
        <dbReference type="Proteomes" id="UP001190640"/>
    </source>
</evidence>
<dbReference type="Gene3D" id="2.30.30.940">
    <property type="match status" value="1"/>
</dbReference>
<gene>
    <name evidence="7" type="primary">HELB</name>
</gene>
<dbReference type="GeneID" id="129335625"/>
<evidence type="ECO:0000256" key="1">
    <source>
        <dbReference type="ARBA" id="ARBA00022741"/>
    </source>
</evidence>
<dbReference type="InterPro" id="IPR050534">
    <property type="entry name" value="Coronavir_polyprotein_1ab"/>
</dbReference>
<evidence type="ECO:0000256" key="2">
    <source>
        <dbReference type="ARBA" id="ARBA00022840"/>
    </source>
</evidence>
<protein>
    <submittedName>
        <fullName evidence="7">DNA helicase B</fullName>
    </submittedName>
</protein>
<dbReference type="GO" id="GO:0005524">
    <property type="term" value="F:ATP binding"/>
    <property type="evidence" value="ECO:0007669"/>
    <property type="project" value="UniProtKB-KW"/>
</dbReference>
<dbReference type="InterPro" id="IPR058839">
    <property type="entry name" value="WHD_HELB"/>
</dbReference>
<dbReference type="RefSeq" id="XP_054844305.1">
    <property type="nucleotide sequence ID" value="XM_054988330.1"/>
</dbReference>
<dbReference type="Gene3D" id="3.40.50.300">
    <property type="entry name" value="P-loop containing nucleotide triphosphate hydrolases"/>
    <property type="match status" value="3"/>
</dbReference>
<feature type="domain" description="DNA helicase B winged helix" evidence="5">
    <location>
        <begin position="243"/>
        <end position="351"/>
    </location>
</feature>
<dbReference type="Pfam" id="PF13538">
    <property type="entry name" value="UvrD_C_2"/>
    <property type="match status" value="1"/>
</dbReference>
<evidence type="ECO:0000259" key="4">
    <source>
        <dbReference type="Pfam" id="PF13538"/>
    </source>
</evidence>
<dbReference type="InterPro" id="IPR027785">
    <property type="entry name" value="UvrD-like_helicase_C"/>
</dbReference>
<reference evidence="7" key="1">
    <citation type="submission" date="2025-08" db="UniProtKB">
        <authorList>
            <consortium name="RefSeq"/>
        </authorList>
    </citation>
    <scope>IDENTIFICATION</scope>
    <source>
        <tissue evidence="7">Blood</tissue>
    </source>
</reference>
<keyword evidence="1" id="KW-0547">Nucleotide-binding</keyword>
<keyword evidence="6" id="KW-1185">Reference proteome</keyword>
<dbReference type="PANTHER" id="PTHR43788:SF6">
    <property type="entry name" value="DNA HELICASE B"/>
    <property type="match status" value="1"/>
</dbReference>
<dbReference type="Proteomes" id="UP001190640">
    <property type="component" value="Chromosome 9"/>
</dbReference>
<evidence type="ECO:0000256" key="3">
    <source>
        <dbReference type="SAM" id="MobiDB-lite"/>
    </source>
</evidence>
<feature type="domain" description="UvrD-like helicase C-terminal" evidence="4">
    <location>
        <begin position="852"/>
        <end position="898"/>
    </location>
</feature>
<organism evidence="6 7">
    <name type="scientific">Eublepharis macularius</name>
    <name type="common">Leopard gecko</name>
    <name type="synonym">Cyrtodactylus macularius</name>
    <dbReference type="NCBI Taxonomy" id="481883"/>
    <lineage>
        <taxon>Eukaryota</taxon>
        <taxon>Metazoa</taxon>
        <taxon>Chordata</taxon>
        <taxon>Craniata</taxon>
        <taxon>Vertebrata</taxon>
        <taxon>Euteleostomi</taxon>
        <taxon>Lepidosauria</taxon>
        <taxon>Squamata</taxon>
        <taxon>Bifurcata</taxon>
        <taxon>Gekkota</taxon>
        <taxon>Eublepharidae</taxon>
        <taxon>Eublepharinae</taxon>
        <taxon>Eublepharis</taxon>
    </lineage>
</organism>
<evidence type="ECO:0000259" key="5">
    <source>
        <dbReference type="Pfam" id="PF25894"/>
    </source>
</evidence>
<feature type="compositionally biased region" description="Acidic residues" evidence="3">
    <location>
        <begin position="28"/>
        <end position="42"/>
    </location>
</feature>
<evidence type="ECO:0000313" key="7">
    <source>
        <dbReference type="RefSeq" id="XP_054844305.1"/>
    </source>
</evidence>
<accession>A0AA97JU61</accession>
<proteinExistence type="predicted"/>
<dbReference type="Pfam" id="PF25894">
    <property type="entry name" value="WHD_HELB"/>
    <property type="match status" value="1"/>
</dbReference>
<keyword evidence="2" id="KW-0067">ATP-binding</keyword>
<dbReference type="InterPro" id="IPR027417">
    <property type="entry name" value="P-loop_NTPase"/>
</dbReference>
<dbReference type="SUPFAM" id="SSF52540">
    <property type="entry name" value="P-loop containing nucleoside triphosphate hydrolases"/>
    <property type="match status" value="2"/>
</dbReference>
<dbReference type="Pfam" id="PF13604">
    <property type="entry name" value="AAA_30"/>
    <property type="match status" value="1"/>
</dbReference>
<sequence>MAQLSGRGGYFKLRGSLLPIKTATGKEEEAEVEEDDADDAEPLDALPEDSSQLAFCQPSRRTVIIKEENSQKEYEVVGRFPFIDPWWKVNIKVKNAGSKYYVQGQPSYFLQTHPRNNWKAIIALFFKACKVPEDFKQAFFQWLHEWLPKSASLNFEQLEEILNRFMVSKRDSVKDPKNTRDFDIFHHIKNSYAGKAVLVALNFPAILEFLPTLLPYSMSSCIGWLDWSEISSSEYESDKLTKLNRILTEEPWKLGFSTITRKELHTYIGEAPWRAFCEFTHLLDKIPALQKNALIIYAKLQKRCRDWGHTYEEQDELMRMVPEMSTEHAEQSLAFMKDEKIVVIDGKLVFLQKLYEAEKNIAWVIYELIKKNVLKFHVDVRKVLNSGAHTNNSEDPVADNKLNEEEPCEMDQEELNSVSDVQENVEETTNETQCETEVDPDQENAVELICSNPVTIMSGKGGCGKTTVVSYLFRYLNRVEVEEARRACEDFEADLDTSEEWETSRSSSQLNSHAGRSESPEVLFTAPTGRAAGLLRKKTDLPAYTLHQVVYSYYSGAKPWKFSKVKVLVVDEGSLVSVVVLSRVLQLLFRSAQLAKLVILGDIRQLPSIEPGNMLCNVFESLKSRGWSVELRTNHRAESQLIVDNSTRISQRVYPEFDAVLRISHQSKTWPMPSPEKKFIFVVLSSEDDLVPAVKALLKGGPGLEDAEQSQFISFRRKDCDIVNELCCQHYSDHPMRNHKKQLQFQCGDKICSTRNAYVRDLLPNDKSCTKNDKDSGPCVCDKCFTREDCLSGRSPPSHENDDDTRLCNGDIFFIEEDREVDARRLLTIRSTDNSTYTLLYRGLQRVSKIQHAWARTIHTFQGSEEKTVVYVVGNAGRQNWQHVYTAVTRGRSRVYIVAEEANLRKAIVKKEFPRKTYLQKHLQDAFMEKMDSFEETFSSQRNVQGEEDKICDSATHVGNNCVNLEQATVSDEIKDDNKVRTVEQAELSLHSGGLKRQNNFPEDSSSPSKVILITENNSPLGTHRLQNLTLEGPVPKKLFPL</sequence>
<keyword evidence="7" id="KW-0347">Helicase</keyword>
<dbReference type="PANTHER" id="PTHR43788">
    <property type="entry name" value="DNA2/NAM7 HELICASE FAMILY MEMBER"/>
    <property type="match status" value="1"/>
</dbReference>
<keyword evidence="7" id="KW-0378">Hydrolase</keyword>
<feature type="region of interest" description="Disordered" evidence="3">
    <location>
        <begin position="22"/>
        <end position="44"/>
    </location>
</feature>
<name>A0AA97JU61_EUBMA</name>
<dbReference type="GO" id="GO:0017116">
    <property type="term" value="F:single-stranded DNA helicase activity"/>
    <property type="evidence" value="ECO:0007669"/>
    <property type="project" value="TreeGrafter"/>
</dbReference>
<dbReference type="AlphaFoldDB" id="A0AA97JU61"/>
<dbReference type="KEGG" id="emc:129335625"/>